<proteinExistence type="predicted"/>
<evidence type="ECO:0000313" key="2">
    <source>
        <dbReference type="EMBL" id="KAF6026105.1"/>
    </source>
</evidence>
<organism evidence="2 3">
    <name type="scientific">Bugula neritina</name>
    <name type="common">Brown bryozoan</name>
    <name type="synonym">Sertularia neritina</name>
    <dbReference type="NCBI Taxonomy" id="10212"/>
    <lineage>
        <taxon>Eukaryota</taxon>
        <taxon>Metazoa</taxon>
        <taxon>Spiralia</taxon>
        <taxon>Lophotrochozoa</taxon>
        <taxon>Bryozoa</taxon>
        <taxon>Gymnolaemata</taxon>
        <taxon>Cheilostomatida</taxon>
        <taxon>Flustrina</taxon>
        <taxon>Buguloidea</taxon>
        <taxon>Bugulidae</taxon>
        <taxon>Bugula</taxon>
    </lineage>
</organism>
<feature type="compositionally biased region" description="Basic and acidic residues" evidence="1">
    <location>
        <begin position="58"/>
        <end position="70"/>
    </location>
</feature>
<dbReference type="AlphaFoldDB" id="A0A7J7JJ31"/>
<accession>A0A7J7JJ31</accession>
<comment type="caution">
    <text evidence="2">The sequence shown here is derived from an EMBL/GenBank/DDBJ whole genome shotgun (WGS) entry which is preliminary data.</text>
</comment>
<protein>
    <submittedName>
        <fullName evidence="2">Uncharacterized protein</fullName>
    </submittedName>
</protein>
<feature type="compositionally biased region" description="Basic and acidic residues" evidence="1">
    <location>
        <begin position="80"/>
        <end position="90"/>
    </location>
</feature>
<name>A0A7J7JJ31_BUGNE</name>
<evidence type="ECO:0000313" key="3">
    <source>
        <dbReference type="Proteomes" id="UP000593567"/>
    </source>
</evidence>
<feature type="region of interest" description="Disordered" evidence="1">
    <location>
        <begin position="1"/>
        <end position="101"/>
    </location>
</feature>
<evidence type="ECO:0000256" key="1">
    <source>
        <dbReference type="SAM" id="MobiDB-lite"/>
    </source>
</evidence>
<gene>
    <name evidence="2" type="ORF">EB796_015590</name>
</gene>
<feature type="compositionally biased region" description="Polar residues" evidence="1">
    <location>
        <begin position="31"/>
        <end position="57"/>
    </location>
</feature>
<sequence>MSTITAKMASGEVNMSLSVDQDEMEPEQRTESTSNDNPDNLVIGSTGSELQTCSESQEPNKHLEDKKPSEEAESSTSLPKRTEFGHRESDQYEEGSGLDVSDSIERSAQHTYDNLALDKEAQLYDPAAAETSTLQADITDQSAEAHADLELNLPQDSTEHDTTTDQANHNTHRELSVTVTNNEIALPSNDWSIVQPMTGDLGYGPIESSDVTINWEQQAVKYRKQGKWQQFSLQLIYWRFS</sequence>
<reference evidence="2" key="1">
    <citation type="submission" date="2020-06" db="EMBL/GenBank/DDBJ databases">
        <title>Draft genome of Bugula neritina, a colonial animal packing powerful symbionts and potential medicines.</title>
        <authorList>
            <person name="Rayko M."/>
        </authorList>
    </citation>
    <scope>NUCLEOTIDE SEQUENCE [LARGE SCALE GENOMIC DNA]</scope>
    <source>
        <strain evidence="2">Kwan_BN1</strain>
    </source>
</reference>
<dbReference type="EMBL" id="VXIV02002349">
    <property type="protein sequence ID" value="KAF6026105.1"/>
    <property type="molecule type" value="Genomic_DNA"/>
</dbReference>
<keyword evidence="3" id="KW-1185">Reference proteome</keyword>
<dbReference type="Proteomes" id="UP000593567">
    <property type="component" value="Unassembled WGS sequence"/>
</dbReference>